<dbReference type="Gene3D" id="3.30.750.24">
    <property type="entry name" value="STAS domain"/>
    <property type="match status" value="1"/>
</dbReference>
<evidence type="ECO:0000313" key="2">
    <source>
        <dbReference type="EMBL" id="SFR51788.1"/>
    </source>
</evidence>
<evidence type="ECO:0000313" key="3">
    <source>
        <dbReference type="Proteomes" id="UP000198644"/>
    </source>
</evidence>
<keyword evidence="3" id="KW-1185">Reference proteome</keyword>
<dbReference type="PROSITE" id="PS50801">
    <property type="entry name" value="STAS"/>
    <property type="match status" value="1"/>
</dbReference>
<dbReference type="AlphaFoldDB" id="A0A1I6HBM6"/>
<proteinExistence type="predicted"/>
<dbReference type="OrthoDB" id="6371012at2"/>
<gene>
    <name evidence="2" type="ORF">SAMN05216203_1072</name>
</gene>
<dbReference type="Proteomes" id="UP000198644">
    <property type="component" value="Unassembled WGS sequence"/>
</dbReference>
<dbReference type="InterPro" id="IPR002645">
    <property type="entry name" value="STAS_dom"/>
</dbReference>
<dbReference type="Pfam" id="PF13466">
    <property type="entry name" value="STAS_2"/>
    <property type="match status" value="1"/>
</dbReference>
<sequence length="101" mass="10900">MKASVTEEGNRLILGGVVTADNALALRQQGERWLSSRTRGDRLSVDLSAVESASSVLLSLLLCWLREARRMNLTLAVKGASGQLLELSRLNGVSHWLTGPA</sequence>
<reference evidence="3" key="1">
    <citation type="submission" date="2016-10" db="EMBL/GenBank/DDBJ databases">
        <authorList>
            <person name="Varghese N."/>
            <person name="Submissions S."/>
        </authorList>
    </citation>
    <scope>NUCLEOTIDE SEQUENCE [LARGE SCALE GENOMIC DNA]</scope>
    <source>
        <strain evidence="3">CGMCC 1.9167</strain>
    </source>
</reference>
<dbReference type="SUPFAM" id="SSF52091">
    <property type="entry name" value="SpoIIaa-like"/>
    <property type="match status" value="1"/>
</dbReference>
<dbReference type="InterPro" id="IPR058548">
    <property type="entry name" value="MlaB-like_STAS"/>
</dbReference>
<evidence type="ECO:0000259" key="1">
    <source>
        <dbReference type="PROSITE" id="PS50801"/>
    </source>
</evidence>
<dbReference type="EMBL" id="FOYW01000001">
    <property type="protein sequence ID" value="SFR51788.1"/>
    <property type="molecule type" value="Genomic_DNA"/>
</dbReference>
<name>A0A1I6HBM6_9GAMM</name>
<accession>A0A1I6HBM6</accession>
<dbReference type="RefSeq" id="WP_092009543.1">
    <property type="nucleotide sequence ID" value="NZ_FOYW01000001.1"/>
</dbReference>
<feature type="domain" description="STAS" evidence="1">
    <location>
        <begin position="12"/>
        <end position="101"/>
    </location>
</feature>
<dbReference type="InterPro" id="IPR036513">
    <property type="entry name" value="STAS_dom_sf"/>
</dbReference>
<protein>
    <submittedName>
        <fullName evidence="2">Phospholipid transport system transporter-binding protein</fullName>
    </submittedName>
</protein>
<organism evidence="2 3">
    <name type="scientific">Marinobacter daqiaonensis</name>
    <dbReference type="NCBI Taxonomy" id="650891"/>
    <lineage>
        <taxon>Bacteria</taxon>
        <taxon>Pseudomonadati</taxon>
        <taxon>Pseudomonadota</taxon>
        <taxon>Gammaproteobacteria</taxon>
        <taxon>Pseudomonadales</taxon>
        <taxon>Marinobacteraceae</taxon>
        <taxon>Marinobacter</taxon>
    </lineage>
</organism>
<dbReference type="STRING" id="650891.SAMN05216203_1072"/>